<dbReference type="Gene3D" id="2.120.10.80">
    <property type="entry name" value="Kelch-type beta propeller"/>
    <property type="match status" value="1"/>
</dbReference>
<dbReference type="EMBL" id="JAUEPN010000001">
    <property type="protein sequence ID" value="KAK3299801.1"/>
    <property type="molecule type" value="Genomic_DNA"/>
</dbReference>
<evidence type="ECO:0000313" key="7">
    <source>
        <dbReference type="Proteomes" id="UP001278766"/>
    </source>
</evidence>
<dbReference type="GeneID" id="87835074"/>
<keyword evidence="4" id="KW-0472">Membrane</keyword>
<dbReference type="SUPFAM" id="SSF50965">
    <property type="entry name" value="Galactose oxidase, central domain"/>
    <property type="match status" value="1"/>
</dbReference>
<dbReference type="AlphaFoldDB" id="A0AAE0HNN5"/>
<dbReference type="InterPro" id="IPR011043">
    <property type="entry name" value="Gal_Oxase/kelch_b-propeller"/>
</dbReference>
<feature type="region of interest" description="Disordered" evidence="3">
    <location>
        <begin position="515"/>
        <end position="534"/>
    </location>
</feature>
<keyword evidence="5" id="KW-0732">Signal</keyword>
<evidence type="ECO:0000313" key="6">
    <source>
        <dbReference type="EMBL" id="KAK3299801.1"/>
    </source>
</evidence>
<feature type="compositionally biased region" description="Low complexity" evidence="3">
    <location>
        <begin position="447"/>
        <end position="459"/>
    </location>
</feature>
<evidence type="ECO:0000256" key="3">
    <source>
        <dbReference type="SAM" id="MobiDB-lite"/>
    </source>
</evidence>
<dbReference type="RefSeq" id="XP_062663315.1">
    <property type="nucleotide sequence ID" value="XM_062798126.1"/>
</dbReference>
<gene>
    <name evidence="6" type="ORF">B0H64DRAFT_1311</name>
</gene>
<dbReference type="SUPFAM" id="SSF117281">
    <property type="entry name" value="Kelch motif"/>
    <property type="match status" value="1"/>
</dbReference>
<reference evidence="6" key="1">
    <citation type="journal article" date="2023" name="Mol. Phylogenet. Evol.">
        <title>Genome-scale phylogeny and comparative genomics of the fungal order Sordariales.</title>
        <authorList>
            <person name="Hensen N."/>
            <person name="Bonometti L."/>
            <person name="Westerberg I."/>
            <person name="Brannstrom I.O."/>
            <person name="Guillou S."/>
            <person name="Cros-Aarteil S."/>
            <person name="Calhoun S."/>
            <person name="Haridas S."/>
            <person name="Kuo A."/>
            <person name="Mondo S."/>
            <person name="Pangilinan J."/>
            <person name="Riley R."/>
            <person name="LaButti K."/>
            <person name="Andreopoulos B."/>
            <person name="Lipzen A."/>
            <person name="Chen C."/>
            <person name="Yan M."/>
            <person name="Daum C."/>
            <person name="Ng V."/>
            <person name="Clum A."/>
            <person name="Steindorff A."/>
            <person name="Ohm R.A."/>
            <person name="Martin F."/>
            <person name="Silar P."/>
            <person name="Natvig D.O."/>
            <person name="Lalanne C."/>
            <person name="Gautier V."/>
            <person name="Ament-Velasquez S.L."/>
            <person name="Kruys A."/>
            <person name="Hutchinson M.I."/>
            <person name="Powell A.J."/>
            <person name="Barry K."/>
            <person name="Miller A.N."/>
            <person name="Grigoriev I.V."/>
            <person name="Debuchy R."/>
            <person name="Gladieux P."/>
            <person name="Hiltunen Thoren M."/>
            <person name="Johannesson H."/>
        </authorList>
    </citation>
    <scope>NUCLEOTIDE SEQUENCE</scope>
    <source>
        <strain evidence="6">CBS 168.71</strain>
    </source>
</reference>
<dbReference type="Proteomes" id="UP001278766">
    <property type="component" value="Unassembled WGS sequence"/>
</dbReference>
<feature type="region of interest" description="Disordered" evidence="3">
    <location>
        <begin position="541"/>
        <end position="568"/>
    </location>
</feature>
<name>A0AAE0HNN5_9PEZI</name>
<feature type="chain" id="PRO_5041929111" description="Kelch repeat-containing protein" evidence="5">
    <location>
        <begin position="26"/>
        <end position="568"/>
    </location>
</feature>
<feature type="region of interest" description="Disordered" evidence="3">
    <location>
        <begin position="442"/>
        <end position="475"/>
    </location>
</feature>
<organism evidence="6 7">
    <name type="scientific">Chaetomium fimeti</name>
    <dbReference type="NCBI Taxonomy" id="1854472"/>
    <lineage>
        <taxon>Eukaryota</taxon>
        <taxon>Fungi</taxon>
        <taxon>Dikarya</taxon>
        <taxon>Ascomycota</taxon>
        <taxon>Pezizomycotina</taxon>
        <taxon>Sordariomycetes</taxon>
        <taxon>Sordariomycetidae</taxon>
        <taxon>Sordariales</taxon>
        <taxon>Chaetomiaceae</taxon>
        <taxon>Chaetomium</taxon>
    </lineage>
</organism>
<feature type="compositionally biased region" description="Basic and acidic residues" evidence="3">
    <location>
        <begin position="548"/>
        <end position="568"/>
    </location>
</feature>
<evidence type="ECO:0000256" key="4">
    <source>
        <dbReference type="SAM" id="Phobius"/>
    </source>
</evidence>
<accession>A0AAE0HNN5</accession>
<proteinExistence type="predicted"/>
<evidence type="ECO:0000256" key="5">
    <source>
        <dbReference type="SAM" id="SignalP"/>
    </source>
</evidence>
<protein>
    <recommendedName>
        <fullName evidence="8">Kelch repeat-containing protein</fullName>
    </recommendedName>
</protein>
<feature type="signal peptide" evidence="5">
    <location>
        <begin position="1"/>
        <end position="25"/>
    </location>
</feature>
<dbReference type="PANTHER" id="PTHR46093">
    <property type="entry name" value="ACYL-COA-BINDING DOMAIN-CONTAINING PROTEIN 5"/>
    <property type="match status" value="1"/>
</dbReference>
<sequence length="568" mass="61141">MAFSIGIRCWRASALLLGLVSVAAGQIKSDIPSGENFFRRTGLTATVLGNYVYIDGGELSQKIDGLDPSAQSPISHPVNNTLCIDLTESWSTFNVLLRQIAKPWKAKRDQAVWTDPEASHYYLWGGNWGAFGDNVEAGNTLWKFTPDAGDGGVWTKEHSINPNLFDQLDMTRLSAYASTNTTAFVIGGLASGATDPGRQPYHNQAVTGMLTFNMRTREWGDGATEFGFSPDDTLVGASAHWVPNFGPNGLIMLLGGVAPVPIQDTTFPDAPAFDFRNLTFFDPETKQAYWQTATGSIPRPRSKFCATGFANVDGGYEIFISGGTDYRNNFIYNDAYILSLPGFVWTKAPDSPAGKRRMFSCVSIGDSQMLSIGGAAGDLTAKDPAERGLQLFDMTEMKWKDYYDAHAPAYERAPEIKAWYTNGSLDNVEWSSDRVRGLFLAAQSTDPSSSSSSPSPSASQNGDPAAPNNSQDSNSTPVGAIVGGVVGGVAGLAILAAAAWLLIRRRKNKASELAATNGYPYGDSGPEVTNANMGTSKWHTGAELQGSKVERPELAAEREVAEMDGTRH</sequence>
<evidence type="ECO:0008006" key="8">
    <source>
        <dbReference type="Google" id="ProtNLM"/>
    </source>
</evidence>
<evidence type="ECO:0000256" key="1">
    <source>
        <dbReference type="ARBA" id="ARBA00022441"/>
    </source>
</evidence>
<keyword evidence="4" id="KW-1133">Transmembrane helix</keyword>
<keyword evidence="1" id="KW-0880">Kelch repeat</keyword>
<keyword evidence="7" id="KW-1185">Reference proteome</keyword>
<reference evidence="6" key="2">
    <citation type="submission" date="2023-06" db="EMBL/GenBank/DDBJ databases">
        <authorList>
            <consortium name="Lawrence Berkeley National Laboratory"/>
            <person name="Haridas S."/>
            <person name="Hensen N."/>
            <person name="Bonometti L."/>
            <person name="Westerberg I."/>
            <person name="Brannstrom I.O."/>
            <person name="Guillou S."/>
            <person name="Cros-Aarteil S."/>
            <person name="Calhoun S."/>
            <person name="Kuo A."/>
            <person name="Mondo S."/>
            <person name="Pangilinan J."/>
            <person name="Riley R."/>
            <person name="Labutti K."/>
            <person name="Andreopoulos B."/>
            <person name="Lipzen A."/>
            <person name="Chen C."/>
            <person name="Yanf M."/>
            <person name="Daum C."/>
            <person name="Ng V."/>
            <person name="Clum A."/>
            <person name="Steindorff A."/>
            <person name="Ohm R."/>
            <person name="Martin F."/>
            <person name="Silar P."/>
            <person name="Natvig D."/>
            <person name="Lalanne C."/>
            <person name="Gautier V."/>
            <person name="Ament-Velasquez S.L."/>
            <person name="Kruys A."/>
            <person name="Hutchinson M.I."/>
            <person name="Powell A.J."/>
            <person name="Barry K."/>
            <person name="Miller A.N."/>
            <person name="Grigoriev I.V."/>
            <person name="Debuchy R."/>
            <person name="Gladieux P."/>
            <person name="Thoren M.H."/>
            <person name="Johannesson H."/>
        </authorList>
    </citation>
    <scope>NUCLEOTIDE SEQUENCE</scope>
    <source>
        <strain evidence="6">CBS 168.71</strain>
    </source>
</reference>
<keyword evidence="4" id="KW-0812">Transmembrane</keyword>
<dbReference type="InterPro" id="IPR015915">
    <property type="entry name" value="Kelch-typ_b-propeller"/>
</dbReference>
<comment type="caution">
    <text evidence="6">The sequence shown here is derived from an EMBL/GenBank/DDBJ whole genome shotgun (WGS) entry which is preliminary data.</text>
</comment>
<dbReference type="PANTHER" id="PTHR46093:SF18">
    <property type="entry name" value="FIBRONECTIN TYPE-III DOMAIN-CONTAINING PROTEIN"/>
    <property type="match status" value="1"/>
</dbReference>
<feature type="transmembrane region" description="Helical" evidence="4">
    <location>
        <begin position="478"/>
        <end position="503"/>
    </location>
</feature>
<keyword evidence="2" id="KW-0677">Repeat</keyword>
<evidence type="ECO:0000256" key="2">
    <source>
        <dbReference type="ARBA" id="ARBA00022737"/>
    </source>
</evidence>